<evidence type="ECO:0000313" key="1">
    <source>
        <dbReference type="EMBL" id="SUW63094.1"/>
    </source>
</evidence>
<evidence type="ECO:0008006" key="3">
    <source>
        <dbReference type="Google" id="ProtNLM"/>
    </source>
</evidence>
<dbReference type="AlphaFoldDB" id="A0A381C590"/>
<dbReference type="EMBL" id="UIGI01000001">
    <property type="protein sequence ID" value="SUW63094.1"/>
    <property type="molecule type" value="Genomic_DNA"/>
</dbReference>
<organism evidence="1 2">
    <name type="scientific">Buttiauxella agrestis</name>
    <dbReference type="NCBI Taxonomy" id="82977"/>
    <lineage>
        <taxon>Bacteria</taxon>
        <taxon>Pseudomonadati</taxon>
        <taxon>Pseudomonadota</taxon>
        <taxon>Gammaproteobacteria</taxon>
        <taxon>Enterobacterales</taxon>
        <taxon>Enterobacteriaceae</taxon>
        <taxon>Buttiauxella</taxon>
    </lineage>
</organism>
<dbReference type="RefSeq" id="WP_115627896.1">
    <property type="nucleotide sequence ID" value="NZ_UIGI01000001.1"/>
</dbReference>
<reference evidence="1 2" key="1">
    <citation type="submission" date="2018-06" db="EMBL/GenBank/DDBJ databases">
        <authorList>
            <consortium name="Pathogen Informatics"/>
            <person name="Doyle S."/>
        </authorList>
    </citation>
    <scope>NUCLEOTIDE SEQUENCE [LARGE SCALE GENOMIC DNA]</scope>
    <source>
        <strain evidence="1 2">NCTC12119</strain>
    </source>
</reference>
<protein>
    <recommendedName>
        <fullName evidence="3">Lipopolysaccharide biosynthesis protein</fullName>
    </recommendedName>
</protein>
<gene>
    <name evidence="1" type="ORF">NCTC12119_01569</name>
</gene>
<dbReference type="Proteomes" id="UP000255528">
    <property type="component" value="Unassembled WGS sequence"/>
</dbReference>
<proteinExistence type="predicted"/>
<name>A0A381C590_9ENTR</name>
<accession>A0A381C590</accession>
<evidence type="ECO:0000313" key="2">
    <source>
        <dbReference type="Proteomes" id="UP000255528"/>
    </source>
</evidence>
<sequence>MINDSTALFICPDFFDYKKYITQELSSKYKKVISLSDRPACSSIAKALIKYNAPVYSSAIAAKYSQHIINLIENELPNISDVIIIKGTCITPSFIEQLRSKKNDINIVCYSWDSISNIKTFISLAEKADKSFTFDLKDSVDYKLNYLPLFYVDHAVCVDISDASDSTITNNIFDYTFIGSYHGDRIRVLSKFLSKKPNSKSFIKIYFQSYLQYLFYLATDSSLRSCSKEWITFKPLSRVELEAKVECSEAIIDIHHSGQTGLTMRTWETLHAGHRLITTNPVVLLHTTTKLATVIDRDSGTEWESDQCEKYRYELLKLVPHSVSYESLPLSDWIMALLMKS</sequence>